<dbReference type="EMBL" id="BPLR01017111">
    <property type="protein sequence ID" value="GIY88842.1"/>
    <property type="molecule type" value="Genomic_DNA"/>
</dbReference>
<dbReference type="InterPro" id="IPR051825">
    <property type="entry name" value="SRCIN1"/>
</dbReference>
<keyword evidence="5" id="KW-1185">Reference proteome</keyword>
<dbReference type="Pfam" id="PF03915">
    <property type="entry name" value="AIP3"/>
    <property type="match status" value="1"/>
</dbReference>
<keyword evidence="1" id="KW-0175">Coiled coil</keyword>
<comment type="caution">
    <text evidence="4">The sequence shown here is derived from an EMBL/GenBank/DDBJ whole genome shotgun (WGS) entry which is preliminary data.</text>
</comment>
<name>A0AAV4X162_CAEEX</name>
<gene>
    <name evidence="4" type="primary">AGAP005037</name>
    <name evidence="4" type="ORF">CEXT_242122</name>
</gene>
<evidence type="ECO:0000256" key="1">
    <source>
        <dbReference type="ARBA" id="ARBA00023054"/>
    </source>
</evidence>
<feature type="domain" description="Actin interacting protein 3-like C-terminal" evidence="3">
    <location>
        <begin position="10"/>
        <end position="86"/>
    </location>
</feature>
<dbReference type="GO" id="GO:0005737">
    <property type="term" value="C:cytoplasm"/>
    <property type="evidence" value="ECO:0007669"/>
    <property type="project" value="TreeGrafter"/>
</dbReference>
<dbReference type="AlphaFoldDB" id="A0AAV4X162"/>
<evidence type="ECO:0000313" key="4">
    <source>
        <dbReference type="EMBL" id="GIY88842.1"/>
    </source>
</evidence>
<reference evidence="4 5" key="1">
    <citation type="submission" date="2021-06" db="EMBL/GenBank/DDBJ databases">
        <title>Caerostris extrusa draft genome.</title>
        <authorList>
            <person name="Kono N."/>
            <person name="Arakawa K."/>
        </authorList>
    </citation>
    <scope>NUCLEOTIDE SEQUENCE [LARGE SCALE GENOMIC DNA]</scope>
</reference>
<dbReference type="InterPro" id="IPR022782">
    <property type="entry name" value="AIP3-like_C"/>
</dbReference>
<proteinExistence type="predicted"/>
<sequence>MSVFVAGLVFLQYQSETKRALLPNEITSMDTVRALFVRSFPKQLTMEYLDSPHIRVYIHDPAKDMFYELEDLRDIRDRSVLRIYEQDVNGGGVYSTYDQDLSYFGTGVRLRVSASAHSQEQGFQSPAAAVARLLRNPASAVSACQPNPDPSPQRLHEELLAHPRGPEAPGRRRYGRRGYPDVEWWDAASPKASEVVPAGPDAIGQVCALHASSHRTTFHPFPQIGTASRPLVPIGSTLPLSRRGGTSRWVRTAPRRTVHTPHITCPTTRPRAPLPAGVRLPVLPRSAGAPSPPDTPPPYEDSLYGGSVYGTRSGSVTPVIDEEAKVTGEFQIGKKSSLLLKR</sequence>
<evidence type="ECO:0000313" key="5">
    <source>
        <dbReference type="Proteomes" id="UP001054945"/>
    </source>
</evidence>
<dbReference type="Proteomes" id="UP001054945">
    <property type="component" value="Unassembled WGS sequence"/>
</dbReference>
<organism evidence="4 5">
    <name type="scientific">Caerostris extrusa</name>
    <name type="common">Bark spider</name>
    <name type="synonym">Caerostris bankana</name>
    <dbReference type="NCBI Taxonomy" id="172846"/>
    <lineage>
        <taxon>Eukaryota</taxon>
        <taxon>Metazoa</taxon>
        <taxon>Ecdysozoa</taxon>
        <taxon>Arthropoda</taxon>
        <taxon>Chelicerata</taxon>
        <taxon>Arachnida</taxon>
        <taxon>Araneae</taxon>
        <taxon>Araneomorphae</taxon>
        <taxon>Entelegynae</taxon>
        <taxon>Araneoidea</taxon>
        <taxon>Araneidae</taxon>
        <taxon>Caerostris</taxon>
    </lineage>
</organism>
<feature type="region of interest" description="Disordered" evidence="2">
    <location>
        <begin position="260"/>
        <end position="312"/>
    </location>
</feature>
<evidence type="ECO:0000259" key="3">
    <source>
        <dbReference type="Pfam" id="PF03915"/>
    </source>
</evidence>
<dbReference type="PANTHER" id="PTHR22741">
    <property type="entry name" value="P140CAP/SNIP-RELATED"/>
    <property type="match status" value="1"/>
</dbReference>
<dbReference type="PANTHER" id="PTHR22741:SF10">
    <property type="entry name" value="COILED-COIL DOMAIN-CONTAINING PROTEIN CG32809"/>
    <property type="match status" value="1"/>
</dbReference>
<accession>A0AAV4X162</accession>
<evidence type="ECO:0000256" key="2">
    <source>
        <dbReference type="SAM" id="MobiDB-lite"/>
    </source>
</evidence>
<protein>
    <submittedName>
        <fullName evidence="4">Coiled-coil domain-containing protein AGAP005037</fullName>
    </submittedName>
</protein>
<feature type="compositionally biased region" description="Pro residues" evidence="2">
    <location>
        <begin position="290"/>
        <end position="299"/>
    </location>
</feature>